<feature type="coiled-coil region" evidence="1">
    <location>
        <begin position="17"/>
        <end position="44"/>
    </location>
</feature>
<sequence>MFNILLAIVGVFILYELIKTKNEVIDLNDSIKDLKDELAKKHDKDMEF</sequence>
<evidence type="ECO:0000313" key="3">
    <source>
        <dbReference type="Proteomes" id="UP000255326"/>
    </source>
</evidence>
<keyword evidence="3" id="KW-1185">Reference proteome</keyword>
<reference evidence="2 3" key="1">
    <citation type="submission" date="2018-07" db="EMBL/GenBank/DDBJ databases">
        <title>Genomic Encyclopedia of Type Strains, Phase IV (KMG-IV): sequencing the most valuable type-strain genomes for metagenomic binning, comparative biology and taxonomic classification.</title>
        <authorList>
            <person name="Goeker M."/>
        </authorList>
    </citation>
    <scope>NUCLEOTIDE SEQUENCE [LARGE SCALE GENOMIC DNA]</scope>
    <source>
        <strain evidence="2 3">DSM 25281</strain>
    </source>
</reference>
<gene>
    <name evidence="2" type="ORF">DFR59_11713</name>
</gene>
<dbReference type="RefSeq" id="WP_158538433.1">
    <property type="nucleotide sequence ID" value="NZ_QQAY01000017.1"/>
</dbReference>
<keyword evidence="1" id="KW-0175">Coiled coil</keyword>
<comment type="caution">
    <text evidence="2">The sequence shown here is derived from an EMBL/GenBank/DDBJ whole genome shotgun (WGS) entry which is preliminary data.</text>
</comment>
<proteinExistence type="predicted"/>
<dbReference type="Proteomes" id="UP000255326">
    <property type="component" value="Unassembled WGS sequence"/>
</dbReference>
<evidence type="ECO:0000256" key="1">
    <source>
        <dbReference type="SAM" id="Coils"/>
    </source>
</evidence>
<name>A0A370G3Y7_9BACI</name>
<dbReference type="OrthoDB" id="9987070at2"/>
<accession>A0A370G3Y7</accession>
<protein>
    <submittedName>
        <fullName evidence="2">Uncharacterized protein</fullName>
    </submittedName>
</protein>
<dbReference type="AlphaFoldDB" id="A0A370G3Y7"/>
<dbReference type="EMBL" id="QQAY01000017">
    <property type="protein sequence ID" value="RDI38472.1"/>
    <property type="molecule type" value="Genomic_DNA"/>
</dbReference>
<organism evidence="2 3">
    <name type="scientific">Falsibacillus pallidus</name>
    <dbReference type="NCBI Taxonomy" id="493781"/>
    <lineage>
        <taxon>Bacteria</taxon>
        <taxon>Bacillati</taxon>
        <taxon>Bacillota</taxon>
        <taxon>Bacilli</taxon>
        <taxon>Bacillales</taxon>
        <taxon>Bacillaceae</taxon>
        <taxon>Falsibacillus</taxon>
    </lineage>
</organism>
<evidence type="ECO:0000313" key="2">
    <source>
        <dbReference type="EMBL" id="RDI38472.1"/>
    </source>
</evidence>